<keyword evidence="2" id="KW-1185">Reference proteome</keyword>
<sequence length="65" mass="7284">MRSLARLHVPALRAARPPATYVYRVSWRSAKLMGKSREFLTGSCVRVPVRQRGCACVTRTSGHLN</sequence>
<dbReference type="AlphaFoldDB" id="A0A9Q1BXE9"/>
<name>A0A9Q1BXE9_HOLLE</name>
<proteinExistence type="predicted"/>
<gene>
    <name evidence="1" type="ORF">HOLleu_22243</name>
</gene>
<evidence type="ECO:0000313" key="2">
    <source>
        <dbReference type="Proteomes" id="UP001152320"/>
    </source>
</evidence>
<protein>
    <submittedName>
        <fullName evidence="1">Uncharacterized protein</fullName>
    </submittedName>
</protein>
<reference evidence="1" key="1">
    <citation type="submission" date="2021-10" db="EMBL/GenBank/DDBJ databases">
        <title>Tropical sea cucumber genome reveals ecological adaptation and Cuvierian tubules defense mechanism.</title>
        <authorList>
            <person name="Chen T."/>
        </authorList>
    </citation>
    <scope>NUCLEOTIDE SEQUENCE</scope>
    <source>
        <strain evidence="1">Nanhai2018</strain>
        <tissue evidence="1">Muscle</tissue>
    </source>
</reference>
<evidence type="ECO:0000313" key="1">
    <source>
        <dbReference type="EMBL" id="KAJ8035118.1"/>
    </source>
</evidence>
<accession>A0A9Q1BXE9</accession>
<dbReference type="EMBL" id="JAIZAY010000010">
    <property type="protein sequence ID" value="KAJ8035118.1"/>
    <property type="molecule type" value="Genomic_DNA"/>
</dbReference>
<organism evidence="1 2">
    <name type="scientific">Holothuria leucospilota</name>
    <name type="common">Black long sea cucumber</name>
    <name type="synonym">Mertensiothuria leucospilota</name>
    <dbReference type="NCBI Taxonomy" id="206669"/>
    <lineage>
        <taxon>Eukaryota</taxon>
        <taxon>Metazoa</taxon>
        <taxon>Echinodermata</taxon>
        <taxon>Eleutherozoa</taxon>
        <taxon>Echinozoa</taxon>
        <taxon>Holothuroidea</taxon>
        <taxon>Aspidochirotacea</taxon>
        <taxon>Aspidochirotida</taxon>
        <taxon>Holothuriidae</taxon>
        <taxon>Holothuria</taxon>
    </lineage>
</organism>
<comment type="caution">
    <text evidence="1">The sequence shown here is derived from an EMBL/GenBank/DDBJ whole genome shotgun (WGS) entry which is preliminary data.</text>
</comment>
<dbReference type="Proteomes" id="UP001152320">
    <property type="component" value="Chromosome 10"/>
</dbReference>